<comment type="subcellular location">
    <subcellularLocation>
        <location evidence="1">Cell membrane</location>
        <topology evidence="1">Multi-pass membrane protein</topology>
    </subcellularLocation>
</comment>
<keyword evidence="10 13" id="KW-0472">Membrane</keyword>
<dbReference type="EMBL" id="LDJL01000004">
    <property type="protein sequence ID" value="KRG71047.1"/>
    <property type="molecule type" value="Genomic_DNA"/>
</dbReference>
<dbReference type="Gene3D" id="3.40.1690.10">
    <property type="entry name" value="secretion proteins EscU"/>
    <property type="match status" value="1"/>
</dbReference>
<feature type="transmembrane region" description="Helical" evidence="13">
    <location>
        <begin position="34"/>
        <end position="55"/>
    </location>
</feature>
<dbReference type="SUPFAM" id="SSF160544">
    <property type="entry name" value="EscU C-terminal domain-like"/>
    <property type="match status" value="1"/>
</dbReference>
<comment type="function">
    <text evidence="12 13">Required for formation of the rod structure in the basal body of the flagellar apparatus. Together with FliI and FliH, may constitute the export apparatus of flagellin.</text>
</comment>
<keyword evidence="16" id="KW-1185">Reference proteome</keyword>
<dbReference type="PANTHER" id="PTHR30531">
    <property type="entry name" value="FLAGELLAR BIOSYNTHETIC PROTEIN FLHB"/>
    <property type="match status" value="1"/>
</dbReference>
<organism evidence="15 16">
    <name type="scientific">Pseudoxanthomonas dokdonensis</name>
    <dbReference type="NCBI Taxonomy" id="344882"/>
    <lineage>
        <taxon>Bacteria</taxon>
        <taxon>Pseudomonadati</taxon>
        <taxon>Pseudomonadota</taxon>
        <taxon>Gammaproteobacteria</taxon>
        <taxon>Lysobacterales</taxon>
        <taxon>Lysobacteraceae</taxon>
        <taxon>Pseudoxanthomonas</taxon>
    </lineage>
</organism>
<keyword evidence="8 13" id="KW-0653">Protein transport</keyword>
<dbReference type="PRINTS" id="PR00950">
    <property type="entry name" value="TYPE3IMSPROT"/>
</dbReference>
<dbReference type="PANTHER" id="PTHR30531:SF12">
    <property type="entry name" value="FLAGELLAR BIOSYNTHETIC PROTEIN FLHB"/>
    <property type="match status" value="1"/>
</dbReference>
<evidence type="ECO:0000256" key="3">
    <source>
        <dbReference type="ARBA" id="ARBA00021622"/>
    </source>
</evidence>
<comment type="similarity">
    <text evidence="2 13">Belongs to the type III secretion exporter family.</text>
</comment>
<evidence type="ECO:0000256" key="10">
    <source>
        <dbReference type="ARBA" id="ARBA00023136"/>
    </source>
</evidence>
<evidence type="ECO:0000256" key="13">
    <source>
        <dbReference type="RuleBase" id="RU364091"/>
    </source>
</evidence>
<name>A0A0R0CY35_9GAMM</name>
<dbReference type="InterPro" id="IPR006136">
    <property type="entry name" value="FlhB"/>
</dbReference>
<dbReference type="GO" id="GO:0009306">
    <property type="term" value="P:protein secretion"/>
    <property type="evidence" value="ECO:0007669"/>
    <property type="project" value="InterPro"/>
</dbReference>
<evidence type="ECO:0000256" key="7">
    <source>
        <dbReference type="ARBA" id="ARBA00022795"/>
    </source>
</evidence>
<keyword evidence="9 13" id="KW-1133">Transmembrane helix</keyword>
<feature type="transmembrane region" description="Helical" evidence="13">
    <location>
        <begin position="189"/>
        <end position="212"/>
    </location>
</feature>
<dbReference type="NCBIfam" id="TIGR00328">
    <property type="entry name" value="flhB"/>
    <property type="match status" value="1"/>
</dbReference>
<keyword evidence="5 13" id="KW-1003">Cell membrane</keyword>
<evidence type="ECO:0000256" key="8">
    <source>
        <dbReference type="ARBA" id="ARBA00022927"/>
    </source>
</evidence>
<evidence type="ECO:0000256" key="6">
    <source>
        <dbReference type="ARBA" id="ARBA00022692"/>
    </source>
</evidence>
<dbReference type="InterPro" id="IPR006135">
    <property type="entry name" value="T3SS_substrate_exporter"/>
</dbReference>
<evidence type="ECO:0000256" key="1">
    <source>
        <dbReference type="ARBA" id="ARBA00004651"/>
    </source>
</evidence>
<dbReference type="GO" id="GO:0005886">
    <property type="term" value="C:plasma membrane"/>
    <property type="evidence" value="ECO:0007669"/>
    <property type="project" value="UniProtKB-SubCell"/>
</dbReference>
<protein>
    <recommendedName>
        <fullName evidence="3 13">Flagellar biosynthetic protein FlhB</fullName>
    </recommendedName>
</protein>
<dbReference type="Pfam" id="PF01312">
    <property type="entry name" value="Bac_export_2"/>
    <property type="match status" value="1"/>
</dbReference>
<dbReference type="FunFam" id="3.40.1690.10:FF:000001">
    <property type="entry name" value="Flagellar biosynthetic protein FlhB"/>
    <property type="match status" value="1"/>
</dbReference>
<keyword evidence="11 13" id="KW-1006">Bacterial flagellum protein export</keyword>
<evidence type="ECO:0000256" key="2">
    <source>
        <dbReference type="ARBA" id="ARBA00010690"/>
    </source>
</evidence>
<evidence type="ECO:0000256" key="9">
    <source>
        <dbReference type="ARBA" id="ARBA00022989"/>
    </source>
</evidence>
<evidence type="ECO:0000313" key="16">
    <source>
        <dbReference type="Proteomes" id="UP000052052"/>
    </source>
</evidence>
<dbReference type="PATRIC" id="fig|344882.3.peg.2192"/>
<keyword evidence="6 13" id="KW-0812">Transmembrane</keyword>
<keyword evidence="7 13" id="KW-1005">Bacterial flagellum biogenesis</keyword>
<sequence>MAEQDESGERTEQPSEKRLREAREQGNVPRSRELATAAVFGAGVLALLAMSHAIAGKALAWMKQALSPPPDLYQQPGELLGHTGALLLQLLWVFVPVAVICVLAGLAGPVLIGGLRFSAKSLQPDFKRLSPAAGLKRLYGAESVAELLKSLLRVAFVGTAAGIALKLGIDPLRRLLTMPLEQAVSSGLDFTATLLLATAGALLLLAAVDAPYQKWNHTRKLKMTRQELRDEMKESEGRPEVKGRIRQMQHQLSQRRMMEDVPSADVIIVNPTHFAVALKYQAGQMGAPTLVAKGVDEMALRIREVAQAHRVAIVSSPPLARALYREGQIGREIPVRLYSAVAQILSYVYQLRAWRGGMAQAPALPQVEVDEGAGSPGTPA</sequence>
<keyword evidence="15" id="KW-0282">Flagellum</keyword>
<dbReference type="Proteomes" id="UP000052052">
    <property type="component" value="Unassembled WGS sequence"/>
</dbReference>
<evidence type="ECO:0000256" key="12">
    <source>
        <dbReference type="ARBA" id="ARBA00025078"/>
    </source>
</evidence>
<feature type="region of interest" description="Disordered" evidence="14">
    <location>
        <begin position="1"/>
        <end position="29"/>
    </location>
</feature>
<keyword evidence="15" id="KW-0969">Cilium</keyword>
<evidence type="ECO:0000313" key="15">
    <source>
        <dbReference type="EMBL" id="KRG71047.1"/>
    </source>
</evidence>
<accession>A0A0R0CY35</accession>
<evidence type="ECO:0000256" key="5">
    <source>
        <dbReference type="ARBA" id="ARBA00022475"/>
    </source>
</evidence>
<gene>
    <name evidence="13" type="primary">flhB</name>
    <name evidence="15" type="ORF">ABB29_04295</name>
</gene>
<dbReference type="RefSeq" id="WP_057657374.1">
    <property type="nucleotide sequence ID" value="NZ_LDJL01000004.1"/>
</dbReference>
<proteinExistence type="inferred from homology"/>
<evidence type="ECO:0000256" key="4">
    <source>
        <dbReference type="ARBA" id="ARBA00022448"/>
    </source>
</evidence>
<evidence type="ECO:0000256" key="14">
    <source>
        <dbReference type="SAM" id="MobiDB-lite"/>
    </source>
</evidence>
<dbReference type="OrthoDB" id="9807950at2"/>
<evidence type="ECO:0000256" key="11">
    <source>
        <dbReference type="ARBA" id="ARBA00023225"/>
    </source>
</evidence>
<feature type="compositionally biased region" description="Basic and acidic residues" evidence="14">
    <location>
        <begin position="7"/>
        <end position="24"/>
    </location>
</feature>
<dbReference type="Gene3D" id="6.10.250.2080">
    <property type="match status" value="1"/>
</dbReference>
<keyword evidence="4 13" id="KW-0813">Transport</keyword>
<reference evidence="15 16" key="1">
    <citation type="submission" date="2015-05" db="EMBL/GenBank/DDBJ databases">
        <title>Genome sequencing and analysis of members of genus Stenotrophomonas.</title>
        <authorList>
            <person name="Patil P.P."/>
            <person name="Midha S."/>
            <person name="Patil P.B."/>
        </authorList>
    </citation>
    <scope>NUCLEOTIDE SEQUENCE [LARGE SCALE GENOMIC DNA]</scope>
    <source>
        <strain evidence="15 16">DSM 21858</strain>
    </source>
</reference>
<comment type="caution">
    <text evidence="15">The sequence shown here is derived from an EMBL/GenBank/DDBJ whole genome shotgun (WGS) entry which is preliminary data.</text>
</comment>
<feature type="transmembrane region" description="Helical" evidence="13">
    <location>
        <begin position="90"/>
        <end position="112"/>
    </location>
</feature>
<keyword evidence="15" id="KW-0966">Cell projection</keyword>
<dbReference type="InterPro" id="IPR029025">
    <property type="entry name" value="T3SS_substrate_exporter_C"/>
</dbReference>
<dbReference type="GO" id="GO:0044780">
    <property type="term" value="P:bacterial-type flagellum assembly"/>
    <property type="evidence" value="ECO:0007669"/>
    <property type="project" value="InterPro"/>
</dbReference>
<dbReference type="STRING" id="344882.ABB29_04295"/>
<comment type="caution">
    <text evidence="13">Lacks conserved residue(s) required for the propagation of feature annotation.</text>
</comment>
<dbReference type="AlphaFoldDB" id="A0A0R0CY35"/>